<evidence type="ECO:0000313" key="3">
    <source>
        <dbReference type="EMBL" id="CCW35270.1"/>
    </source>
</evidence>
<feature type="transmembrane region" description="Helical" evidence="2">
    <location>
        <begin position="6"/>
        <end position="26"/>
    </location>
</feature>
<evidence type="ECO:0000313" key="4">
    <source>
        <dbReference type="Proteomes" id="UP000014227"/>
    </source>
</evidence>
<organism evidence="3 4">
    <name type="scientific">Chthonomonas calidirosea (strain DSM 23976 / ICMP 18418 / T49)</name>
    <dbReference type="NCBI Taxonomy" id="1303518"/>
    <lineage>
        <taxon>Bacteria</taxon>
        <taxon>Bacillati</taxon>
        <taxon>Armatimonadota</taxon>
        <taxon>Chthonomonadia</taxon>
        <taxon>Chthonomonadales</taxon>
        <taxon>Chthonomonadaceae</taxon>
        <taxon>Chthonomonas</taxon>
    </lineage>
</organism>
<keyword evidence="4" id="KW-1185">Reference proteome</keyword>
<dbReference type="HOGENOM" id="CLU_2750470_0_0_0"/>
<gene>
    <name evidence="3" type="ORF">CCALI_01454</name>
</gene>
<keyword evidence="2" id="KW-0472">Membrane</keyword>
<keyword evidence="2" id="KW-0812">Transmembrane</keyword>
<dbReference type="EMBL" id="HF951689">
    <property type="protein sequence ID" value="CCW35270.1"/>
    <property type="molecule type" value="Genomic_DNA"/>
</dbReference>
<name>S0EY76_CHTCT</name>
<keyword evidence="2" id="KW-1133">Transmembrane helix</keyword>
<dbReference type="PATRIC" id="fig|1303518.3.peg.1486"/>
<dbReference type="KEGG" id="ccz:CCALI_01454"/>
<dbReference type="Proteomes" id="UP000014227">
    <property type="component" value="Chromosome I"/>
</dbReference>
<sequence length="70" mass="7540">MKQNVSPGVAIAIIVIAIILAIFFGYRYISGGPNADVTQENLKHWQQLRQHPPTQTAQPGRPGTGTSAGR</sequence>
<dbReference type="AlphaFoldDB" id="S0EY76"/>
<evidence type="ECO:0000256" key="1">
    <source>
        <dbReference type="SAM" id="MobiDB-lite"/>
    </source>
</evidence>
<feature type="region of interest" description="Disordered" evidence="1">
    <location>
        <begin position="46"/>
        <end position="70"/>
    </location>
</feature>
<evidence type="ECO:0000256" key="2">
    <source>
        <dbReference type="SAM" id="Phobius"/>
    </source>
</evidence>
<reference evidence="4" key="1">
    <citation type="submission" date="2013-03" db="EMBL/GenBank/DDBJ databases">
        <title>Genome sequence of Chthonomonas calidirosea, the first sequenced genome from the Armatimonadetes phylum (formally candidate division OP10).</title>
        <authorList>
            <person name="Lee K.C.Y."/>
            <person name="Morgan X.C."/>
            <person name="Dunfield P.F."/>
            <person name="Tamas I."/>
            <person name="Houghton K.M."/>
            <person name="Vyssotski M."/>
            <person name="Ryan J.L.J."/>
            <person name="Lagutin K."/>
            <person name="McDonald I.R."/>
            <person name="Stott M.B."/>
        </authorList>
    </citation>
    <scope>NUCLEOTIDE SEQUENCE [LARGE SCALE GENOMIC DNA]</scope>
    <source>
        <strain evidence="4">DSM 23976 / ICMP 18418 / T49</strain>
    </source>
</reference>
<proteinExistence type="predicted"/>
<accession>S0EY76</accession>
<dbReference type="InParanoid" id="S0EY76"/>
<dbReference type="STRING" id="454171.CP488_02641"/>
<dbReference type="RefSeq" id="WP_016482806.1">
    <property type="nucleotide sequence ID" value="NC_021487.1"/>
</dbReference>
<feature type="compositionally biased region" description="Polar residues" evidence="1">
    <location>
        <begin position="47"/>
        <end position="61"/>
    </location>
</feature>
<protein>
    <submittedName>
        <fullName evidence="3">Uncharacterized protein</fullName>
    </submittedName>
</protein>